<evidence type="ECO:0000313" key="4">
    <source>
        <dbReference type="Proteomes" id="UP001570846"/>
    </source>
</evidence>
<protein>
    <submittedName>
        <fullName evidence="2">Rhamnan synthesis F family protein</fullName>
    </submittedName>
</protein>
<dbReference type="EMBL" id="VKKZ01000022">
    <property type="protein sequence ID" value="KAA6432380.1"/>
    <property type="molecule type" value="Genomic_DNA"/>
</dbReference>
<dbReference type="Proteomes" id="UP000323866">
    <property type="component" value="Unassembled WGS sequence"/>
</dbReference>
<dbReference type="EMBL" id="JBGOGF010000004">
    <property type="protein sequence ID" value="MFA1771478.1"/>
    <property type="molecule type" value="Genomic_DNA"/>
</dbReference>
<sequence>MKFYLSSNFLMKGAPIFSIMVHCFYGVDSFQEQIHPLNEKYPFQLFLNSVIHNGMCNDTAITDFDFIPSQNVVFRRSTNVGKDIGGKFVLLDTYLRLGIKTKYIVFIHDKKSPHLVNGSKWFDNLIRIVEPTLVDEIINSFERNNKIGIIASRGSVMKEASSPGYFESNNGRLLSQLQKKYDVYPIDLAYVAGTMFWVRSDIITKFFQRFHPLEIRASLEEGNILDNEAGTITHSWERLLSWIVTSQGYHIKEV</sequence>
<accession>A0A5M8QBW8</accession>
<evidence type="ECO:0000313" key="2">
    <source>
        <dbReference type="EMBL" id="MFA1771478.1"/>
    </source>
</evidence>
<reference evidence="1 3" key="2">
    <citation type="submission" date="2019-09" db="EMBL/GenBank/DDBJ databases">
        <title>A bacterium isolated from glacier soil.</title>
        <authorList>
            <person name="Liu Q."/>
        </authorList>
    </citation>
    <scope>NUCLEOTIDE SEQUENCE [LARGE SCALE GENOMIC DNA]</scope>
    <source>
        <strain evidence="1 3">MDT1-10-3</strain>
    </source>
</reference>
<organism evidence="1 3">
    <name type="scientific">Rufibacter glacialis</name>
    <dbReference type="NCBI Taxonomy" id="1259555"/>
    <lineage>
        <taxon>Bacteria</taxon>
        <taxon>Pseudomonadati</taxon>
        <taxon>Bacteroidota</taxon>
        <taxon>Cytophagia</taxon>
        <taxon>Cytophagales</taxon>
        <taxon>Hymenobacteraceae</taxon>
        <taxon>Rufibacter</taxon>
    </lineage>
</organism>
<name>A0A5M8QBW8_9BACT</name>
<evidence type="ECO:0000313" key="3">
    <source>
        <dbReference type="Proteomes" id="UP000323866"/>
    </source>
</evidence>
<dbReference type="RefSeq" id="WP_149099412.1">
    <property type="nucleotide sequence ID" value="NZ_BMMG01000005.1"/>
</dbReference>
<evidence type="ECO:0000313" key="1">
    <source>
        <dbReference type="EMBL" id="KAA6432380.1"/>
    </source>
</evidence>
<dbReference type="Pfam" id="PF05045">
    <property type="entry name" value="RgpF"/>
    <property type="match status" value="1"/>
</dbReference>
<reference evidence="1 3" key="1">
    <citation type="submission" date="2019-07" db="EMBL/GenBank/DDBJ databases">
        <authorList>
            <person name="Qu J.-H."/>
        </authorList>
    </citation>
    <scope>NUCLEOTIDE SEQUENCE [LARGE SCALE GENOMIC DNA]</scope>
    <source>
        <strain evidence="1 3">MDT1-10-3</strain>
    </source>
</reference>
<dbReference type="Proteomes" id="UP001570846">
    <property type="component" value="Unassembled WGS sequence"/>
</dbReference>
<comment type="caution">
    <text evidence="1">The sequence shown here is derived from an EMBL/GenBank/DDBJ whole genome shotgun (WGS) entry which is preliminary data.</text>
</comment>
<dbReference type="AlphaFoldDB" id="A0A5M8QBW8"/>
<reference evidence="2 4" key="3">
    <citation type="submission" date="2024-08" db="EMBL/GenBank/DDBJ databases">
        <authorList>
            <person name="Wei W."/>
        </authorList>
    </citation>
    <scope>NUCLEOTIDE SEQUENCE [LARGE SCALE GENOMIC DNA]</scope>
    <source>
        <strain evidence="2 4">XU2</strain>
    </source>
</reference>
<dbReference type="InterPro" id="IPR007739">
    <property type="entry name" value="RgpF"/>
</dbReference>
<gene>
    <name evidence="2" type="ORF">ACD591_09270</name>
    <name evidence="1" type="ORF">FOE74_14845</name>
</gene>
<proteinExistence type="predicted"/>
<keyword evidence="4" id="KW-1185">Reference proteome</keyword>
<dbReference type="OrthoDB" id="648935at2"/>